<dbReference type="PANTHER" id="PTHR31438:SF1">
    <property type="entry name" value="LYSINE N-ACYLTRANSFERASE C17G9.06C-RELATED"/>
    <property type="match status" value="1"/>
</dbReference>
<dbReference type="Gene3D" id="3.40.630.30">
    <property type="match status" value="1"/>
</dbReference>
<evidence type="ECO:0000313" key="4">
    <source>
        <dbReference type="Proteomes" id="UP001309705"/>
    </source>
</evidence>
<dbReference type="InterPro" id="IPR016181">
    <property type="entry name" value="Acyl_CoA_acyltransferase"/>
</dbReference>
<dbReference type="SMART" id="SM01006">
    <property type="entry name" value="AlcB"/>
    <property type="match status" value="1"/>
</dbReference>
<dbReference type="EC" id="2.3.1.-" evidence="3"/>
<proteinExistence type="predicted"/>
<comment type="pathway">
    <text evidence="1">Siderophore biosynthesis.</text>
</comment>
<keyword evidence="4" id="KW-1185">Reference proteome</keyword>
<comment type="caution">
    <text evidence="3">The sequence shown here is derived from an EMBL/GenBank/DDBJ whole genome shotgun (WGS) entry which is preliminary data.</text>
</comment>
<dbReference type="EMBL" id="JAYWTM010000014">
    <property type="protein sequence ID" value="MEC5343732.1"/>
    <property type="molecule type" value="Genomic_DNA"/>
</dbReference>
<name>A0ABU6JSX2_9GAMM</name>
<dbReference type="Proteomes" id="UP001309705">
    <property type="component" value="Unassembled WGS sequence"/>
</dbReference>
<accession>A0ABU6JSX2</accession>
<dbReference type="InterPro" id="IPR019432">
    <property type="entry name" value="Acyltransferase_MbtK/IucB-like"/>
</dbReference>
<protein>
    <submittedName>
        <fullName evidence="3">GNAT family N-acetyltransferase</fullName>
        <ecNumber evidence="3">2.3.1.-</ecNumber>
    </submittedName>
</protein>
<dbReference type="Pfam" id="PF13523">
    <property type="entry name" value="Acetyltransf_8"/>
    <property type="match status" value="1"/>
</dbReference>
<keyword evidence="3" id="KW-0012">Acyltransferase</keyword>
<organism evidence="3 4">
    <name type="scientific">Brenneria populi</name>
    <dbReference type="NCBI Taxonomy" id="1505588"/>
    <lineage>
        <taxon>Bacteria</taxon>
        <taxon>Pseudomonadati</taxon>
        <taxon>Pseudomonadota</taxon>
        <taxon>Gammaproteobacteria</taxon>
        <taxon>Enterobacterales</taxon>
        <taxon>Pectobacteriaceae</taxon>
        <taxon>Brenneria</taxon>
    </lineage>
</organism>
<evidence type="ECO:0000313" key="3">
    <source>
        <dbReference type="EMBL" id="MEC5343732.1"/>
    </source>
</evidence>
<dbReference type="RefSeq" id="WP_327618656.1">
    <property type="nucleotide sequence ID" value="NZ_JAYWTM010000014.1"/>
</dbReference>
<feature type="domain" description="Acyltransferase MbtK/IucB-like conserved" evidence="2">
    <location>
        <begin position="22"/>
        <end position="69"/>
    </location>
</feature>
<gene>
    <name evidence="3" type="ORF">VSX58_14140</name>
</gene>
<reference evidence="3 4" key="1">
    <citation type="journal article" date="2017" name="Int. J. Syst. Evol. Microbiol.">
        <title>Brenneria populi subsp. brevivirga subsp. nov. isolated from symptomatic bark of Populus x euramericana canker, and description of Brenneria populi subsp. populi subsp. nov.</title>
        <authorList>
            <person name="Zheng M.H."/>
            <person name="Piao C.G."/>
            <person name="Xue H."/>
            <person name="Guo M.W."/>
            <person name="Li Y."/>
        </authorList>
    </citation>
    <scope>NUCLEOTIDE SEQUENCE [LARGE SCALE GENOMIC DNA]</scope>
    <source>
        <strain evidence="3 4">D9-5</strain>
    </source>
</reference>
<keyword evidence="3" id="KW-0808">Transferase</keyword>
<dbReference type="SUPFAM" id="SSF55729">
    <property type="entry name" value="Acyl-CoA N-acyltransferases (Nat)"/>
    <property type="match status" value="1"/>
</dbReference>
<dbReference type="PANTHER" id="PTHR31438">
    <property type="entry name" value="LYSINE N-ACYLTRANSFERASE C17G9.06C-RELATED"/>
    <property type="match status" value="1"/>
</dbReference>
<sequence length="188" mass="21383">MPREFVIPAKRRPTLNSAFSFSPLELHADIDVLHPWYQMDYAFYWNMQGLSLEQTRAFYVNGREHGLTTYMGFYQGAPAFVMECYDPSKEPVGKNYAVQPGDIGMHFFVGPSCTPVHNFTLDVLRNVMAFLFDELHARRVVVEPDIRNSKVHRLNTLVGFTEAGTVELPGKTALLAFCTPQDFDLALK</sequence>
<dbReference type="GO" id="GO:0016746">
    <property type="term" value="F:acyltransferase activity"/>
    <property type="evidence" value="ECO:0007669"/>
    <property type="project" value="UniProtKB-KW"/>
</dbReference>
<evidence type="ECO:0000259" key="2">
    <source>
        <dbReference type="SMART" id="SM01006"/>
    </source>
</evidence>
<evidence type="ECO:0000256" key="1">
    <source>
        <dbReference type="ARBA" id="ARBA00004924"/>
    </source>
</evidence>